<sequence>MSQSVTGEPEPQDFVATSESQSTGFPDAWLTPMPERYVIDTTYWNKEPALKTDPPRQTNFSVEWNRFYGTNFLTREMFGLEVIGIVIRRYFDIPGCIIPIAFIDGHPMDTFVFTIAGPCTDGKKKIYLFTHDSPLSENYLYSFGTPFCSVAEFHLNRTPDQLVRITPRLDREAETYEALVDCGFQRVLPPEELIDDSDDSAE</sequence>
<evidence type="ECO:0000313" key="3">
    <source>
        <dbReference type="Proteomes" id="UP000623467"/>
    </source>
</evidence>
<feature type="region of interest" description="Disordered" evidence="1">
    <location>
        <begin position="1"/>
        <end position="23"/>
    </location>
</feature>
<dbReference type="OrthoDB" id="3027615at2759"/>
<organism evidence="2 3">
    <name type="scientific">Mycena sanguinolenta</name>
    <dbReference type="NCBI Taxonomy" id="230812"/>
    <lineage>
        <taxon>Eukaryota</taxon>
        <taxon>Fungi</taxon>
        <taxon>Dikarya</taxon>
        <taxon>Basidiomycota</taxon>
        <taxon>Agaricomycotina</taxon>
        <taxon>Agaricomycetes</taxon>
        <taxon>Agaricomycetidae</taxon>
        <taxon>Agaricales</taxon>
        <taxon>Marasmiineae</taxon>
        <taxon>Mycenaceae</taxon>
        <taxon>Mycena</taxon>
    </lineage>
</organism>
<gene>
    <name evidence="2" type="ORF">MSAN_01736000</name>
</gene>
<protein>
    <submittedName>
        <fullName evidence="2">Uncharacterized protein</fullName>
    </submittedName>
</protein>
<reference evidence="2" key="1">
    <citation type="submission" date="2020-05" db="EMBL/GenBank/DDBJ databases">
        <title>Mycena genomes resolve the evolution of fungal bioluminescence.</title>
        <authorList>
            <person name="Tsai I.J."/>
        </authorList>
    </citation>
    <scope>NUCLEOTIDE SEQUENCE</scope>
    <source>
        <strain evidence="2">160909Yilan</strain>
    </source>
</reference>
<accession>A0A8H6XZZ9</accession>
<evidence type="ECO:0000256" key="1">
    <source>
        <dbReference type="SAM" id="MobiDB-lite"/>
    </source>
</evidence>
<dbReference type="EMBL" id="JACAZH010000016">
    <property type="protein sequence ID" value="KAF7349459.1"/>
    <property type="molecule type" value="Genomic_DNA"/>
</dbReference>
<evidence type="ECO:0000313" key="2">
    <source>
        <dbReference type="EMBL" id="KAF7349459.1"/>
    </source>
</evidence>
<dbReference type="Proteomes" id="UP000623467">
    <property type="component" value="Unassembled WGS sequence"/>
</dbReference>
<name>A0A8H6XZZ9_9AGAR</name>
<proteinExistence type="predicted"/>
<keyword evidence="3" id="KW-1185">Reference proteome</keyword>
<dbReference type="AlphaFoldDB" id="A0A8H6XZZ9"/>
<comment type="caution">
    <text evidence="2">The sequence shown here is derived from an EMBL/GenBank/DDBJ whole genome shotgun (WGS) entry which is preliminary data.</text>
</comment>